<organism evidence="5 6">
    <name type="scientific">Candidatus Falkowbacteria bacterium GW2011_GWE1_38_31</name>
    <dbReference type="NCBI Taxonomy" id="1618638"/>
    <lineage>
        <taxon>Bacteria</taxon>
        <taxon>Candidatus Falkowiibacteriota</taxon>
    </lineage>
</organism>
<dbReference type="AlphaFoldDB" id="A0A0G0JPP8"/>
<dbReference type="GO" id="GO:0000272">
    <property type="term" value="P:polysaccharide catabolic process"/>
    <property type="evidence" value="ECO:0007669"/>
    <property type="project" value="UniProtKB-KW"/>
</dbReference>
<dbReference type="SUPFAM" id="SSF51445">
    <property type="entry name" value="(Trans)glycosidases"/>
    <property type="match status" value="1"/>
</dbReference>
<gene>
    <name evidence="5" type="ORF">US91_C0013G0021</name>
</gene>
<dbReference type="EMBL" id="LBUU01000013">
    <property type="protein sequence ID" value="KKQ69553.1"/>
    <property type="molecule type" value="Genomic_DNA"/>
</dbReference>
<dbReference type="GO" id="GO:0004553">
    <property type="term" value="F:hydrolase activity, hydrolyzing O-glycosyl compounds"/>
    <property type="evidence" value="ECO:0007669"/>
    <property type="project" value="InterPro"/>
</dbReference>
<dbReference type="Gene3D" id="3.20.20.80">
    <property type="entry name" value="Glycosidases"/>
    <property type="match status" value="1"/>
</dbReference>
<dbReference type="Proteomes" id="UP000034022">
    <property type="component" value="Unassembled WGS sequence"/>
</dbReference>
<evidence type="ECO:0000259" key="4">
    <source>
        <dbReference type="Pfam" id="PF00331"/>
    </source>
</evidence>
<protein>
    <recommendedName>
        <fullName evidence="4">GH10 domain-containing protein</fullName>
    </recommendedName>
</protein>
<sequence length="334" mass="39553">MFRTIKRFKYLVVVLIVIFFVIFLLSRGYIYDREDVGYGITFSPKQAENLGMDWQETFLAILNDLQVRRLRLSAYWNEVEPNINEYSWERLDWQINEASKVNAEIILAVGGRLPRWPECHFPAWTADISGEQKDAELLEYIEAVIKRYQGNKNIIAWQVENEPFLINFGECPKLDKELLDREIALVRALDNRQIIITDSGELSAWLPAAKRADIFGTTMYLNTYSKLLQSYVRYPIEPGFFRFKKNITRLFSRLEKWLVIELQAEPWGPKQFQDLSKEERSLTMDLEKFKNIIEFSRQTGFQEFYLWGAEWWYWEKTVNGDGGIWEEARGLFSD</sequence>
<evidence type="ECO:0000313" key="6">
    <source>
        <dbReference type="Proteomes" id="UP000034022"/>
    </source>
</evidence>
<accession>A0A0G0JPP8</accession>
<dbReference type="InterPro" id="IPR001000">
    <property type="entry name" value="GH10_dom"/>
</dbReference>
<dbReference type="InterPro" id="IPR017853">
    <property type="entry name" value="GH"/>
</dbReference>
<keyword evidence="3" id="KW-0624">Polysaccharide degradation</keyword>
<reference evidence="5 6" key="1">
    <citation type="journal article" date="2015" name="Nature">
        <title>rRNA introns, odd ribosomes, and small enigmatic genomes across a large radiation of phyla.</title>
        <authorList>
            <person name="Brown C.T."/>
            <person name="Hug L.A."/>
            <person name="Thomas B.C."/>
            <person name="Sharon I."/>
            <person name="Castelle C.J."/>
            <person name="Singh A."/>
            <person name="Wilkins M.J."/>
            <person name="Williams K.H."/>
            <person name="Banfield J.F."/>
        </authorList>
    </citation>
    <scope>NUCLEOTIDE SEQUENCE [LARGE SCALE GENOMIC DNA]</scope>
</reference>
<evidence type="ECO:0000313" key="5">
    <source>
        <dbReference type="EMBL" id="KKQ69553.1"/>
    </source>
</evidence>
<comment type="caution">
    <text evidence="5">The sequence shown here is derived from an EMBL/GenBank/DDBJ whole genome shotgun (WGS) entry which is preliminary data.</text>
</comment>
<name>A0A0G0JPP8_9BACT</name>
<keyword evidence="2" id="KW-0119">Carbohydrate metabolism</keyword>
<feature type="domain" description="GH10" evidence="4">
    <location>
        <begin position="76"/>
        <end position="165"/>
    </location>
</feature>
<proteinExistence type="predicted"/>
<evidence type="ECO:0000256" key="1">
    <source>
        <dbReference type="ARBA" id="ARBA00022801"/>
    </source>
</evidence>
<dbReference type="Pfam" id="PF00331">
    <property type="entry name" value="Glyco_hydro_10"/>
    <property type="match status" value="1"/>
</dbReference>
<evidence type="ECO:0000256" key="2">
    <source>
        <dbReference type="ARBA" id="ARBA00023277"/>
    </source>
</evidence>
<keyword evidence="1" id="KW-0378">Hydrolase</keyword>
<evidence type="ECO:0000256" key="3">
    <source>
        <dbReference type="ARBA" id="ARBA00023326"/>
    </source>
</evidence>